<dbReference type="EMBL" id="JASCZI010152077">
    <property type="protein sequence ID" value="MED6175350.1"/>
    <property type="molecule type" value="Genomic_DNA"/>
</dbReference>
<evidence type="ECO:0000313" key="3">
    <source>
        <dbReference type="Proteomes" id="UP001341840"/>
    </source>
</evidence>
<feature type="compositionally biased region" description="Basic and acidic residues" evidence="1">
    <location>
        <begin position="161"/>
        <end position="176"/>
    </location>
</feature>
<dbReference type="Proteomes" id="UP001341840">
    <property type="component" value="Unassembled WGS sequence"/>
</dbReference>
<keyword evidence="3" id="KW-1185">Reference proteome</keyword>
<feature type="compositionally biased region" description="Basic residues" evidence="1">
    <location>
        <begin position="214"/>
        <end position="227"/>
    </location>
</feature>
<protein>
    <submittedName>
        <fullName evidence="2">Uncharacterized protein</fullName>
    </submittedName>
</protein>
<sequence length="227" mass="25226">MEKRSKDEEGSNVDEEEVGNGMKDKDLRAPLSSKIERIDSKDVRVDSREEKTKTKKTLSVKSRLQTCRVDSCTNKTKEVSVKGIRIDSGVSRVDSPQLRVDIMKSLCIRVDSNGADAVSLHFPLLLVYILLDGSTLLPLAVSSASLCSSHRYTLLGGRQEKAVVAPEKKEENDSGGRRRIRRKVPTSRKEGEGAAFGNRQKGEACVADFGSGNKNRKPKNHQRMDRR</sequence>
<evidence type="ECO:0000313" key="2">
    <source>
        <dbReference type="EMBL" id="MED6175350.1"/>
    </source>
</evidence>
<feature type="compositionally biased region" description="Basic and acidic residues" evidence="1">
    <location>
        <begin position="22"/>
        <end position="35"/>
    </location>
</feature>
<feature type="region of interest" description="Disordered" evidence="1">
    <location>
        <begin position="161"/>
        <end position="227"/>
    </location>
</feature>
<name>A0ABU6VP20_9FABA</name>
<feature type="region of interest" description="Disordered" evidence="1">
    <location>
        <begin position="1"/>
        <end position="35"/>
    </location>
</feature>
<feature type="non-terminal residue" evidence="2">
    <location>
        <position position="227"/>
    </location>
</feature>
<reference evidence="2 3" key="1">
    <citation type="journal article" date="2023" name="Plants (Basel)">
        <title>Bridging the Gap: Combining Genomics and Transcriptomics Approaches to Understand Stylosanthes scabra, an Orphan Legume from the Brazilian Caatinga.</title>
        <authorList>
            <person name="Ferreira-Neto J.R.C."/>
            <person name="da Silva M.D."/>
            <person name="Binneck E."/>
            <person name="de Melo N.F."/>
            <person name="da Silva R.H."/>
            <person name="de Melo A.L.T.M."/>
            <person name="Pandolfi V."/>
            <person name="Bustamante F.O."/>
            <person name="Brasileiro-Vidal A.C."/>
            <person name="Benko-Iseppon A.M."/>
        </authorList>
    </citation>
    <scope>NUCLEOTIDE SEQUENCE [LARGE SCALE GENOMIC DNA]</scope>
    <source>
        <tissue evidence="2">Leaves</tissue>
    </source>
</reference>
<feature type="compositionally biased region" description="Basic residues" evidence="1">
    <location>
        <begin position="177"/>
        <end position="186"/>
    </location>
</feature>
<gene>
    <name evidence="2" type="ORF">PIB30_077467</name>
</gene>
<evidence type="ECO:0000256" key="1">
    <source>
        <dbReference type="SAM" id="MobiDB-lite"/>
    </source>
</evidence>
<accession>A0ABU6VP20</accession>
<organism evidence="2 3">
    <name type="scientific">Stylosanthes scabra</name>
    <dbReference type="NCBI Taxonomy" id="79078"/>
    <lineage>
        <taxon>Eukaryota</taxon>
        <taxon>Viridiplantae</taxon>
        <taxon>Streptophyta</taxon>
        <taxon>Embryophyta</taxon>
        <taxon>Tracheophyta</taxon>
        <taxon>Spermatophyta</taxon>
        <taxon>Magnoliopsida</taxon>
        <taxon>eudicotyledons</taxon>
        <taxon>Gunneridae</taxon>
        <taxon>Pentapetalae</taxon>
        <taxon>rosids</taxon>
        <taxon>fabids</taxon>
        <taxon>Fabales</taxon>
        <taxon>Fabaceae</taxon>
        <taxon>Papilionoideae</taxon>
        <taxon>50 kb inversion clade</taxon>
        <taxon>dalbergioids sensu lato</taxon>
        <taxon>Dalbergieae</taxon>
        <taxon>Pterocarpus clade</taxon>
        <taxon>Stylosanthes</taxon>
    </lineage>
</organism>
<proteinExistence type="predicted"/>
<comment type="caution">
    <text evidence="2">The sequence shown here is derived from an EMBL/GenBank/DDBJ whole genome shotgun (WGS) entry which is preliminary data.</text>
</comment>